<dbReference type="RefSeq" id="XP_030853878.1">
    <property type="nucleotide sequence ID" value="XM_030998018.1"/>
</dbReference>
<evidence type="ECO:0000256" key="1">
    <source>
        <dbReference type="PROSITE-ProRule" id="PRU00461"/>
    </source>
</evidence>
<feature type="repeat" description="LDL-receptor class B" evidence="1">
    <location>
        <begin position="75"/>
        <end position="117"/>
    </location>
</feature>
<dbReference type="EnsemblMetazoa" id="XM_030998018">
    <property type="protein sequence ID" value="XP_030853878"/>
    <property type="gene ID" value="LOC100889037"/>
</dbReference>
<dbReference type="OMA" id="GIRRIHI"/>
<organism evidence="3 4">
    <name type="scientific">Strongylocentrotus purpuratus</name>
    <name type="common">Purple sea urchin</name>
    <dbReference type="NCBI Taxonomy" id="7668"/>
    <lineage>
        <taxon>Eukaryota</taxon>
        <taxon>Metazoa</taxon>
        <taxon>Echinodermata</taxon>
        <taxon>Eleutherozoa</taxon>
        <taxon>Echinozoa</taxon>
        <taxon>Echinoidea</taxon>
        <taxon>Euechinoidea</taxon>
        <taxon>Echinacea</taxon>
        <taxon>Camarodonta</taxon>
        <taxon>Echinidea</taxon>
        <taxon>Strongylocentrotidae</taxon>
        <taxon>Strongylocentrotus</taxon>
    </lineage>
</organism>
<dbReference type="InterPro" id="IPR050778">
    <property type="entry name" value="Cueball_EGF_LRP_Nidogen"/>
</dbReference>
<dbReference type="KEGG" id="spu:100889037"/>
<evidence type="ECO:0000256" key="2">
    <source>
        <dbReference type="SAM" id="SignalP"/>
    </source>
</evidence>
<dbReference type="InterPro" id="IPR011042">
    <property type="entry name" value="6-blade_b-propeller_TolB-like"/>
</dbReference>
<dbReference type="Proteomes" id="UP000007110">
    <property type="component" value="Unassembled WGS sequence"/>
</dbReference>
<reference evidence="3" key="2">
    <citation type="submission" date="2021-01" db="UniProtKB">
        <authorList>
            <consortium name="EnsemblMetazoa"/>
        </authorList>
    </citation>
    <scope>IDENTIFICATION</scope>
</reference>
<dbReference type="Gene3D" id="2.120.10.30">
    <property type="entry name" value="TolB, C-terminal domain"/>
    <property type="match status" value="1"/>
</dbReference>
<dbReference type="PROSITE" id="PS51120">
    <property type="entry name" value="LDLRB"/>
    <property type="match status" value="3"/>
</dbReference>
<dbReference type="InterPro" id="IPR000033">
    <property type="entry name" value="LDLR_classB_rpt"/>
</dbReference>
<feature type="signal peptide" evidence="2">
    <location>
        <begin position="1"/>
        <end position="25"/>
    </location>
</feature>
<feature type="chain" id="PRO_5029516113" evidence="2">
    <location>
        <begin position="26"/>
        <end position="206"/>
    </location>
</feature>
<name>A0A7M7PMC6_STRPU</name>
<feature type="repeat" description="LDL-receptor class B" evidence="1">
    <location>
        <begin position="118"/>
        <end position="160"/>
    </location>
</feature>
<evidence type="ECO:0000313" key="4">
    <source>
        <dbReference type="Proteomes" id="UP000007110"/>
    </source>
</evidence>
<feature type="repeat" description="LDL-receptor class B" evidence="1">
    <location>
        <begin position="161"/>
        <end position="204"/>
    </location>
</feature>
<dbReference type="PANTHER" id="PTHR46513">
    <property type="entry name" value="VITELLOGENIN RECEPTOR-LIKE PROTEIN-RELATED-RELATED"/>
    <property type="match status" value="1"/>
</dbReference>
<dbReference type="GeneID" id="100889037"/>
<dbReference type="SUPFAM" id="SSF63825">
    <property type="entry name" value="YWTD domain"/>
    <property type="match status" value="1"/>
</dbReference>
<evidence type="ECO:0000313" key="3">
    <source>
        <dbReference type="EnsemblMetazoa" id="XP_030853878"/>
    </source>
</evidence>
<keyword evidence="2" id="KW-0732">Signal</keyword>
<dbReference type="SMART" id="SM00135">
    <property type="entry name" value="LY"/>
    <property type="match status" value="3"/>
</dbReference>
<accession>A0A7M7PMC6</accession>
<dbReference type="PANTHER" id="PTHR46513:SF13">
    <property type="entry name" value="EGF-LIKE DOMAIN-CONTAINING PROTEIN"/>
    <property type="match status" value="1"/>
</dbReference>
<reference evidence="4" key="1">
    <citation type="submission" date="2015-02" db="EMBL/GenBank/DDBJ databases">
        <title>Genome sequencing for Strongylocentrotus purpuratus.</title>
        <authorList>
            <person name="Murali S."/>
            <person name="Liu Y."/>
            <person name="Vee V."/>
            <person name="English A."/>
            <person name="Wang M."/>
            <person name="Skinner E."/>
            <person name="Han Y."/>
            <person name="Muzny D.M."/>
            <person name="Worley K.C."/>
            <person name="Gibbs R.A."/>
        </authorList>
    </citation>
    <scope>NUCLEOTIDE SEQUENCE</scope>
</reference>
<proteinExistence type="predicted"/>
<dbReference type="InParanoid" id="A0A7M7PMC6"/>
<sequence>MADLKGFMLSILFCLLSQCAPSLQAESMVFVADYVGHAIFMADFSSDSLDSLTFDALPFSSVRYPIGIDYDPDTRMVYWAEVSGPIRRGNIDGTMQSVIVDRSSVGNPYYIALDTSRGKVFWTDVTLNRIMSANLDGSSQQILINTDLNTPFAIIIHKGEGLMFWTHRSTPRRIERANLDGGDRYVIVNSGLSYPIALAFNADSKD</sequence>
<keyword evidence="4" id="KW-1185">Reference proteome</keyword>
<dbReference type="AlphaFoldDB" id="A0A7M7PMC6"/>
<protein>
    <submittedName>
        <fullName evidence="3">Uncharacterized protein</fullName>
    </submittedName>
</protein>
<dbReference type="Pfam" id="PF00058">
    <property type="entry name" value="Ldl_recept_b"/>
    <property type="match status" value="1"/>
</dbReference>
<dbReference type="OrthoDB" id="6157061at2759"/>